<dbReference type="InterPro" id="IPR037185">
    <property type="entry name" value="EmrE-like"/>
</dbReference>
<evidence type="ECO:0000256" key="1">
    <source>
        <dbReference type="SAM" id="Phobius"/>
    </source>
</evidence>
<dbReference type="EMBL" id="FWFK01000006">
    <property type="protein sequence ID" value="SLN63668.1"/>
    <property type="molecule type" value="Genomic_DNA"/>
</dbReference>
<evidence type="ECO:0000313" key="3">
    <source>
        <dbReference type="EMBL" id="SLN63668.1"/>
    </source>
</evidence>
<name>A0A1X6ZWN1_9RHOB</name>
<keyword evidence="1" id="KW-1133">Transmembrane helix</keyword>
<feature type="transmembrane region" description="Helical" evidence="1">
    <location>
        <begin position="68"/>
        <end position="87"/>
    </location>
</feature>
<feature type="transmembrane region" description="Helical" evidence="1">
    <location>
        <begin position="38"/>
        <end position="56"/>
    </location>
</feature>
<protein>
    <submittedName>
        <fullName evidence="3">EamA-like transporter family protein</fullName>
    </submittedName>
</protein>
<keyword evidence="1" id="KW-0472">Membrane</keyword>
<feature type="transmembrane region" description="Helical" evidence="1">
    <location>
        <begin position="256"/>
        <end position="275"/>
    </location>
</feature>
<keyword evidence="1" id="KW-0812">Transmembrane</keyword>
<feature type="transmembrane region" description="Helical" evidence="1">
    <location>
        <begin position="229"/>
        <end position="250"/>
    </location>
</feature>
<proteinExistence type="predicted"/>
<dbReference type="Proteomes" id="UP000193570">
    <property type="component" value="Unassembled WGS sequence"/>
</dbReference>
<organism evidence="3 4">
    <name type="scientific">Roseivivax jejudonensis</name>
    <dbReference type="NCBI Taxonomy" id="1529041"/>
    <lineage>
        <taxon>Bacteria</taxon>
        <taxon>Pseudomonadati</taxon>
        <taxon>Pseudomonadota</taxon>
        <taxon>Alphaproteobacteria</taxon>
        <taxon>Rhodobacterales</taxon>
        <taxon>Roseobacteraceae</taxon>
        <taxon>Roseivivax</taxon>
    </lineage>
</organism>
<dbReference type="SUPFAM" id="SSF103481">
    <property type="entry name" value="Multidrug resistance efflux transporter EmrE"/>
    <property type="match status" value="2"/>
</dbReference>
<reference evidence="3 4" key="1">
    <citation type="submission" date="2017-03" db="EMBL/GenBank/DDBJ databases">
        <authorList>
            <person name="Afonso C.L."/>
            <person name="Miller P.J."/>
            <person name="Scott M.A."/>
            <person name="Spackman E."/>
            <person name="Goraichik I."/>
            <person name="Dimitrov K.M."/>
            <person name="Suarez D.L."/>
            <person name="Swayne D.E."/>
        </authorList>
    </citation>
    <scope>NUCLEOTIDE SEQUENCE [LARGE SCALE GENOMIC DNA]</scope>
    <source>
        <strain evidence="3 4">CECT 8625</strain>
    </source>
</reference>
<feature type="domain" description="EamA" evidence="2">
    <location>
        <begin position="162"/>
        <end position="299"/>
    </location>
</feature>
<feature type="transmembrane region" description="Helical" evidence="1">
    <location>
        <begin position="161"/>
        <end position="179"/>
    </location>
</feature>
<dbReference type="PANTHER" id="PTHR22911">
    <property type="entry name" value="ACYL-MALONYL CONDENSING ENZYME-RELATED"/>
    <property type="match status" value="1"/>
</dbReference>
<feature type="transmembrane region" description="Helical" evidence="1">
    <location>
        <begin position="191"/>
        <end position="213"/>
    </location>
</feature>
<dbReference type="AlphaFoldDB" id="A0A1X6ZWN1"/>
<dbReference type="RefSeq" id="WP_085792906.1">
    <property type="nucleotide sequence ID" value="NZ_FWFK01000006.1"/>
</dbReference>
<dbReference type="Pfam" id="PF00892">
    <property type="entry name" value="EamA"/>
    <property type="match status" value="2"/>
</dbReference>
<gene>
    <name evidence="3" type="ORF">ROJ8625_03217</name>
</gene>
<feature type="transmembrane region" description="Helical" evidence="1">
    <location>
        <begin position="108"/>
        <end position="125"/>
    </location>
</feature>
<evidence type="ECO:0000259" key="2">
    <source>
        <dbReference type="Pfam" id="PF00892"/>
    </source>
</evidence>
<feature type="transmembrane region" description="Helical" evidence="1">
    <location>
        <begin position="131"/>
        <end position="149"/>
    </location>
</feature>
<dbReference type="InterPro" id="IPR000620">
    <property type="entry name" value="EamA_dom"/>
</dbReference>
<dbReference type="GO" id="GO:0016020">
    <property type="term" value="C:membrane"/>
    <property type="evidence" value="ECO:0007669"/>
    <property type="project" value="InterPro"/>
</dbReference>
<dbReference type="OrthoDB" id="7849325at2"/>
<evidence type="ECO:0000313" key="4">
    <source>
        <dbReference type="Proteomes" id="UP000193570"/>
    </source>
</evidence>
<keyword evidence="4" id="KW-1185">Reference proteome</keyword>
<feature type="transmembrane region" description="Helical" evidence="1">
    <location>
        <begin position="6"/>
        <end position="26"/>
    </location>
</feature>
<sequence length="302" mass="31224">MLDGPALGQLLALGSATSFAVANNMISRTTRSGGDKGVMFSVLVTMGISGLLWLALEAGRTGLGAGGSARIGLAWFAFAGLMAMVFGRTLVFASIRTLGVARSTAVKRLNPFFSVLLAALILGEVVTGTDIAGMAAIAVSFAILIRESFARGTRVKAPPPAAYLLGVAAALAYAVSYIARKLGLETLPTPAFGTFVSAVSGFAVFSALALVLPRHRANFRQMFAHLDRWIVFGAVFVSGGQILLFAALNYESVSTVVMIASLEIFISILLSVLVFRSEARPGPPVLAAAGLATLGVVLVAAS</sequence>
<accession>A0A1X6ZWN1</accession>
<feature type="transmembrane region" description="Helical" evidence="1">
    <location>
        <begin position="282"/>
        <end position="301"/>
    </location>
</feature>
<feature type="domain" description="EamA" evidence="2">
    <location>
        <begin position="7"/>
        <end position="145"/>
    </location>
</feature>